<dbReference type="Gene3D" id="3.90.190.10">
    <property type="entry name" value="Protein tyrosine phosphatase superfamily"/>
    <property type="match status" value="1"/>
</dbReference>
<gene>
    <name evidence="2" type="ORF">BOW51_08815</name>
</gene>
<dbReference type="CDD" id="cd14503">
    <property type="entry name" value="PTP-bact"/>
    <property type="match status" value="1"/>
</dbReference>
<evidence type="ECO:0000313" key="2">
    <source>
        <dbReference type="EMBL" id="OOZ36086.1"/>
    </source>
</evidence>
<dbReference type="Proteomes" id="UP000190896">
    <property type="component" value="Unassembled WGS sequence"/>
</dbReference>
<feature type="domain" description="DSP-PTPase phosphatase fused to NAD+ Kinase" evidence="1">
    <location>
        <begin position="22"/>
        <end position="115"/>
    </location>
</feature>
<dbReference type="OrthoDB" id="7391097at2"/>
<sequence>MSDALLQSIPGYLALTDNISTSGQPDENAFHAIAEAGFEIVINLALNDSDNALEDEEGLVTSLGMQYIHIPVEFDRPASEDLDAFIQAVSANWKKRLFIHCAINMRVSAFMTLYRICCLGWYPEAALSEIRRIWEPDAVWQQFIEEQIAQRRDN</sequence>
<protein>
    <recommendedName>
        <fullName evidence="1">DSP-PTPase phosphatase fused to NAD+ Kinase domain-containing protein</fullName>
    </recommendedName>
</protein>
<dbReference type="InterPro" id="IPR029021">
    <property type="entry name" value="Prot-tyrosine_phosphatase-like"/>
</dbReference>
<comment type="caution">
    <text evidence="2">The sequence shown here is derived from an EMBL/GenBank/DDBJ whole genome shotgun (WGS) entry which is preliminary data.</text>
</comment>
<dbReference type="EMBL" id="MPRJ01000055">
    <property type="protein sequence ID" value="OOZ36086.1"/>
    <property type="molecule type" value="Genomic_DNA"/>
</dbReference>
<dbReference type="RefSeq" id="WP_078487653.1">
    <property type="nucleotide sequence ID" value="NZ_MPRJ01000055.1"/>
</dbReference>
<dbReference type="Pfam" id="PF22741">
    <property type="entry name" value="PTP-NADK"/>
    <property type="match status" value="1"/>
</dbReference>
<dbReference type="AlphaFoldDB" id="A0A1T2KTN9"/>
<accession>A0A1T2KTN9</accession>
<reference evidence="2 3" key="1">
    <citation type="submission" date="2016-11" db="EMBL/GenBank/DDBJ databases">
        <title>Mixed transmission modes and dynamic genome evolution in an obligate animal-bacterial symbiosis.</title>
        <authorList>
            <person name="Russell S.L."/>
            <person name="Corbett-Detig R.B."/>
            <person name="Cavanaugh C.M."/>
        </authorList>
    </citation>
    <scope>NUCLEOTIDE SEQUENCE [LARGE SCALE GENOMIC DNA]</scope>
    <source>
        <strain evidence="2">Se-Cadez</strain>
    </source>
</reference>
<keyword evidence="3" id="KW-1185">Reference proteome</keyword>
<dbReference type="SUPFAM" id="SSF52799">
    <property type="entry name" value="(Phosphotyrosine protein) phosphatases II"/>
    <property type="match status" value="1"/>
</dbReference>
<proteinExistence type="predicted"/>
<organism evidence="2 3">
    <name type="scientific">Solemya velesiana gill symbiont</name>
    <dbReference type="NCBI Taxonomy" id="1918948"/>
    <lineage>
        <taxon>Bacteria</taxon>
        <taxon>Pseudomonadati</taxon>
        <taxon>Pseudomonadota</taxon>
        <taxon>Gammaproteobacteria</taxon>
        <taxon>sulfur-oxidizing symbionts</taxon>
    </lineage>
</organism>
<evidence type="ECO:0000259" key="1">
    <source>
        <dbReference type="Pfam" id="PF22741"/>
    </source>
</evidence>
<name>A0A1T2KTN9_9GAMM</name>
<dbReference type="InterPro" id="IPR055214">
    <property type="entry name" value="PTP-NADK"/>
</dbReference>
<evidence type="ECO:0000313" key="3">
    <source>
        <dbReference type="Proteomes" id="UP000190896"/>
    </source>
</evidence>